<evidence type="ECO:0000313" key="2">
    <source>
        <dbReference type="Proteomes" id="UP000240080"/>
    </source>
</evidence>
<dbReference type="Ensembl" id="ENSPPAT00000062565.1">
    <property type="protein sequence ID" value="ENSPPAP00000039654.1"/>
    <property type="gene ID" value="ENSPPAG00000042519.1"/>
</dbReference>
<evidence type="ECO:0000313" key="1">
    <source>
        <dbReference type="Ensembl" id="ENSPPAP00000039654.1"/>
    </source>
</evidence>
<dbReference type="EMBL" id="AJFE02113060">
    <property type="status" value="NOT_ANNOTATED_CDS"/>
    <property type="molecule type" value="Genomic_DNA"/>
</dbReference>
<organism evidence="1 2">
    <name type="scientific">Pan paniscus</name>
    <name type="common">Pygmy chimpanzee</name>
    <name type="synonym">Bonobo</name>
    <dbReference type="NCBI Taxonomy" id="9597"/>
    <lineage>
        <taxon>Eukaryota</taxon>
        <taxon>Metazoa</taxon>
        <taxon>Chordata</taxon>
        <taxon>Craniata</taxon>
        <taxon>Vertebrata</taxon>
        <taxon>Euteleostomi</taxon>
        <taxon>Mammalia</taxon>
        <taxon>Eutheria</taxon>
        <taxon>Euarchontoglires</taxon>
        <taxon>Primates</taxon>
        <taxon>Haplorrhini</taxon>
        <taxon>Catarrhini</taxon>
        <taxon>Hominidae</taxon>
        <taxon>Pan</taxon>
    </lineage>
</organism>
<protein>
    <submittedName>
        <fullName evidence="1">Uncharacterized protein</fullName>
    </submittedName>
</protein>
<dbReference type="Proteomes" id="UP000240080">
    <property type="component" value="Chromosome 3"/>
</dbReference>
<dbReference type="GeneTree" id="ENSGT00390000001813"/>
<reference evidence="1" key="2">
    <citation type="submission" date="2025-08" db="UniProtKB">
        <authorList>
            <consortium name="Ensembl"/>
        </authorList>
    </citation>
    <scope>IDENTIFICATION</scope>
</reference>
<name>A0A2R9CCQ5_PANPA</name>
<proteinExistence type="predicted"/>
<keyword evidence="2" id="KW-1185">Reference proteome</keyword>
<dbReference type="AlphaFoldDB" id="A0A2R9CCQ5"/>
<reference evidence="1" key="3">
    <citation type="submission" date="2025-09" db="UniProtKB">
        <authorList>
            <consortium name="Ensembl"/>
        </authorList>
    </citation>
    <scope>IDENTIFICATION</scope>
</reference>
<dbReference type="OMA" id="DEIRWNR"/>
<reference evidence="1 2" key="1">
    <citation type="journal article" date="2012" name="Nature">
        <title>The bonobo genome compared with the chimpanzee and human genomes.</title>
        <authorList>
            <person name="Prufer K."/>
            <person name="Munch K."/>
            <person name="Hellmann I."/>
            <person name="Akagi K."/>
            <person name="Miller J.R."/>
            <person name="Walenz B."/>
            <person name="Koren S."/>
            <person name="Sutton G."/>
            <person name="Kodira C."/>
            <person name="Winer R."/>
            <person name="Knight J.R."/>
            <person name="Mullikin J.C."/>
            <person name="Meader S.J."/>
            <person name="Ponting C.P."/>
            <person name="Lunter G."/>
            <person name="Higashino S."/>
            <person name="Hobolth A."/>
            <person name="Dutheil J."/>
            <person name="Karakoc E."/>
            <person name="Alkan C."/>
            <person name="Sajjadian S."/>
            <person name="Catacchio C.R."/>
            <person name="Ventura M."/>
            <person name="Marques-Bonet T."/>
            <person name="Eichler E.E."/>
            <person name="Andre C."/>
            <person name="Atencia R."/>
            <person name="Mugisha L."/>
            <person name="Junhold J."/>
            <person name="Patterson N."/>
            <person name="Siebauer M."/>
            <person name="Good J.M."/>
            <person name="Fischer A."/>
            <person name="Ptak S.E."/>
            <person name="Lachmann M."/>
            <person name="Symer D.E."/>
            <person name="Mailund T."/>
            <person name="Schierup M.H."/>
            <person name="Andres A.M."/>
            <person name="Kelso J."/>
            <person name="Paabo S."/>
        </authorList>
    </citation>
    <scope>NUCLEOTIDE SEQUENCE [LARGE SCALE GENOMIC DNA]</scope>
</reference>
<sequence>LPGSSDSPSSFANPGGGWGSRKMLEPGMCPAEMSLTPFVTRSLNLLCFSVTHRGRGKDNPLHFFLQLLAPSASASLGLGRETGPLPSPGLSPGLLRETFVSEGPFLTLQISWCGTECLMDGQGPLIHLHSQNIRISFGATQPPLLLVYEIKWNR</sequence>
<accession>A0A2R9CCQ5</accession>